<keyword evidence="7" id="KW-1185">Reference proteome</keyword>
<dbReference type="Gene3D" id="1.10.760.10">
    <property type="entry name" value="Cytochrome c-like domain"/>
    <property type="match status" value="1"/>
</dbReference>
<reference evidence="6" key="1">
    <citation type="submission" date="2022-04" db="EMBL/GenBank/DDBJ databases">
        <title>Desulfatitalea alkaliphila sp. nov., a novel anaerobic sulfate-reducing bacterium isolated from terrestrial mud volcano, Taman Peninsula, Russia.</title>
        <authorList>
            <person name="Khomyakova M.A."/>
            <person name="Merkel A.Y."/>
            <person name="Slobodkin A.I."/>
        </authorList>
    </citation>
    <scope>NUCLEOTIDE SEQUENCE</scope>
    <source>
        <strain evidence="6">M08but</strain>
    </source>
</reference>
<evidence type="ECO:0000256" key="1">
    <source>
        <dbReference type="ARBA" id="ARBA00022617"/>
    </source>
</evidence>
<dbReference type="PROSITE" id="PS51007">
    <property type="entry name" value="CYTC"/>
    <property type="match status" value="1"/>
</dbReference>
<keyword evidence="2 4" id="KW-0479">Metal-binding</keyword>
<accession>A0AA41UM42</accession>
<dbReference type="GO" id="GO:0046872">
    <property type="term" value="F:metal ion binding"/>
    <property type="evidence" value="ECO:0007669"/>
    <property type="project" value="UniProtKB-KW"/>
</dbReference>
<sequence length="172" mass="18834">MIRIACVVGIAALVLVVAIAAVNLYDDRMPVGRMWETPAVRPHEQPLPVMAAGSVPWSGGEVLYRTADPETLQAPGPLDDPQRIERGARAYGFYCIHCHGPNFDGYGTVGQSFAPTPRDLRSETVQSLAPGKIFHEISYGIPDGRQPPLASTMSVEERWDVIAYVYSLGLRR</sequence>
<feature type="domain" description="Cytochrome c" evidence="5">
    <location>
        <begin position="82"/>
        <end position="169"/>
    </location>
</feature>
<evidence type="ECO:0000256" key="2">
    <source>
        <dbReference type="ARBA" id="ARBA00022723"/>
    </source>
</evidence>
<organism evidence="6 7">
    <name type="scientific">Desulfatitalea alkaliphila</name>
    <dbReference type="NCBI Taxonomy" id="2929485"/>
    <lineage>
        <taxon>Bacteria</taxon>
        <taxon>Pseudomonadati</taxon>
        <taxon>Thermodesulfobacteriota</taxon>
        <taxon>Desulfobacteria</taxon>
        <taxon>Desulfobacterales</taxon>
        <taxon>Desulfosarcinaceae</taxon>
        <taxon>Desulfatitalea</taxon>
    </lineage>
</organism>
<dbReference type="Proteomes" id="UP001165427">
    <property type="component" value="Unassembled WGS sequence"/>
</dbReference>
<evidence type="ECO:0000313" key="6">
    <source>
        <dbReference type="EMBL" id="MCJ8502231.1"/>
    </source>
</evidence>
<proteinExistence type="predicted"/>
<gene>
    <name evidence="6" type="ORF">MRX98_16725</name>
</gene>
<evidence type="ECO:0000256" key="4">
    <source>
        <dbReference type="PROSITE-ProRule" id="PRU00433"/>
    </source>
</evidence>
<dbReference type="InterPro" id="IPR009056">
    <property type="entry name" value="Cyt_c-like_dom"/>
</dbReference>
<dbReference type="InterPro" id="IPR036909">
    <property type="entry name" value="Cyt_c-like_dom_sf"/>
</dbReference>
<evidence type="ECO:0000259" key="5">
    <source>
        <dbReference type="PROSITE" id="PS51007"/>
    </source>
</evidence>
<dbReference type="EMBL" id="JALJRB010000022">
    <property type="protein sequence ID" value="MCJ8502231.1"/>
    <property type="molecule type" value="Genomic_DNA"/>
</dbReference>
<dbReference type="GO" id="GO:0020037">
    <property type="term" value="F:heme binding"/>
    <property type="evidence" value="ECO:0007669"/>
    <property type="project" value="InterPro"/>
</dbReference>
<dbReference type="AlphaFoldDB" id="A0AA41UM42"/>
<dbReference type="SUPFAM" id="SSF46626">
    <property type="entry name" value="Cytochrome c"/>
    <property type="match status" value="1"/>
</dbReference>
<keyword evidence="1 4" id="KW-0349">Heme</keyword>
<comment type="caution">
    <text evidence="6">The sequence shown here is derived from an EMBL/GenBank/DDBJ whole genome shotgun (WGS) entry which is preliminary data.</text>
</comment>
<keyword evidence="3 4" id="KW-0408">Iron</keyword>
<evidence type="ECO:0000256" key="3">
    <source>
        <dbReference type="ARBA" id="ARBA00023004"/>
    </source>
</evidence>
<protein>
    <submittedName>
        <fullName evidence="6">Cytochrome c</fullName>
    </submittedName>
</protein>
<dbReference type="GO" id="GO:0009055">
    <property type="term" value="F:electron transfer activity"/>
    <property type="evidence" value="ECO:0007669"/>
    <property type="project" value="InterPro"/>
</dbReference>
<dbReference type="RefSeq" id="WP_246912668.1">
    <property type="nucleotide sequence ID" value="NZ_JALJRB010000022.1"/>
</dbReference>
<dbReference type="Pfam" id="PF13442">
    <property type="entry name" value="Cytochrome_CBB3"/>
    <property type="match status" value="1"/>
</dbReference>
<evidence type="ECO:0000313" key="7">
    <source>
        <dbReference type="Proteomes" id="UP001165427"/>
    </source>
</evidence>
<name>A0AA41UM42_9BACT</name>